<gene>
    <name evidence="1" type="ORF">HOO65_060540</name>
</gene>
<dbReference type="GeneID" id="98119936"/>
<evidence type="ECO:0000313" key="2">
    <source>
        <dbReference type="Proteomes" id="UP001610728"/>
    </source>
</evidence>
<comment type="caution">
    <text evidence="1">The sequence shown here is derived from an EMBL/GenBank/DDBJ whole genome shotgun (WGS) entry which is preliminary data.</text>
</comment>
<accession>A0ABR4MEL3</accession>
<dbReference type="RefSeq" id="XP_070857890.1">
    <property type="nucleotide sequence ID" value="XM_071001158.1"/>
</dbReference>
<protein>
    <recommendedName>
        <fullName evidence="3">BTB domain-containing protein</fullName>
    </recommendedName>
</protein>
<dbReference type="EMBL" id="JABSNW010000006">
    <property type="protein sequence ID" value="KAL2886710.1"/>
    <property type="molecule type" value="Genomic_DNA"/>
</dbReference>
<evidence type="ECO:0008006" key="3">
    <source>
        <dbReference type="Google" id="ProtNLM"/>
    </source>
</evidence>
<evidence type="ECO:0000313" key="1">
    <source>
        <dbReference type="EMBL" id="KAL2886710.1"/>
    </source>
</evidence>
<proteinExistence type="predicted"/>
<name>A0ABR4MEL3_9PEZI</name>
<dbReference type="Proteomes" id="UP001610728">
    <property type="component" value="Unassembled WGS sequence"/>
</dbReference>
<organism evidence="1 2">
    <name type="scientific">Ceratocystis lukuohia</name>
    <dbReference type="NCBI Taxonomy" id="2019550"/>
    <lineage>
        <taxon>Eukaryota</taxon>
        <taxon>Fungi</taxon>
        <taxon>Dikarya</taxon>
        <taxon>Ascomycota</taxon>
        <taxon>Pezizomycotina</taxon>
        <taxon>Sordariomycetes</taxon>
        <taxon>Hypocreomycetidae</taxon>
        <taxon>Microascales</taxon>
        <taxon>Ceratocystidaceae</taxon>
        <taxon>Ceratocystis</taxon>
    </lineage>
</organism>
<reference evidence="1 2" key="1">
    <citation type="submission" date="2020-05" db="EMBL/GenBank/DDBJ databases">
        <title>Ceratocystis lukuohia genome.</title>
        <authorList>
            <person name="Harrington T.C."/>
            <person name="Kim K."/>
            <person name="Mayers C.G."/>
        </authorList>
    </citation>
    <scope>NUCLEOTIDE SEQUENCE [LARGE SCALE GENOMIC DNA]</scope>
    <source>
        <strain evidence="1 2">C4212</strain>
    </source>
</reference>
<sequence>MPFKRIEVDPGGDTLIILPQRGGAPREKPLFTTESKPLFITEGKPLFITGSKPLFITGSKPMFTTESKPDDSGTLPEIHYLVSKKHLALASRRAQKMFAGDYKEAVPNDTDGLHHWKFDPIFDPTAFEIVIRIIHGKTRYIPRLVTIQILADISVIVDDLECQDAVWFFTKGWIDLLKGGIPTVACQDLTRWILISFVFKEPDLFESSTRTAIRWSPYYIPTHNLPLRPKIVGTL</sequence>
<keyword evidence="2" id="KW-1185">Reference proteome</keyword>